<keyword evidence="1" id="KW-0489">Methyltransferase</keyword>
<sequence>MTGFQEIGRDWLVGGEVHEARPPADLRPEIPHPARMYDYYIGGKDNFPADREAAEKVLAISPMVRLSALANRAFLGRAVRHLAGEGIRRFVDIGTGIPSAGNTHEVAQRVRPDARVVYLDNDPIVLVHGRALLSGTTPESTSVVQADLRDPAAILALPEVRRSLDSGEPVALLLVAVLHFIDEGDDPYGIVRTLVDALPSGSRLVLSHGTLDFTPTADAGRGPAVYRNASAQLTMRSREQVLRFFEGLTLTAPGLVTAPLWRPDTPEQPTDSQIGIWAAVAEKP</sequence>
<proteinExistence type="predicted"/>
<comment type="caution">
    <text evidence="1">The sequence shown here is derived from an EMBL/GenBank/DDBJ whole genome shotgun (WGS) entry which is preliminary data.</text>
</comment>
<dbReference type="RefSeq" id="WP_344337454.1">
    <property type="nucleotide sequence ID" value="NZ_BAAAKJ010000210.1"/>
</dbReference>
<dbReference type="CDD" id="cd02440">
    <property type="entry name" value="AdoMet_MTases"/>
    <property type="match status" value="1"/>
</dbReference>
<evidence type="ECO:0000313" key="2">
    <source>
        <dbReference type="Proteomes" id="UP001499863"/>
    </source>
</evidence>
<dbReference type="Gene3D" id="3.40.50.150">
    <property type="entry name" value="Vaccinia Virus protein VP39"/>
    <property type="match status" value="1"/>
</dbReference>
<keyword evidence="1" id="KW-0808">Transferase</keyword>
<keyword evidence="2" id="KW-1185">Reference proteome</keyword>
<dbReference type="Proteomes" id="UP001499863">
    <property type="component" value="Unassembled WGS sequence"/>
</dbReference>
<dbReference type="EMBL" id="BAAAKJ010000210">
    <property type="protein sequence ID" value="GAA1399023.1"/>
    <property type="molecule type" value="Genomic_DNA"/>
</dbReference>
<reference evidence="2" key="1">
    <citation type="journal article" date="2019" name="Int. J. Syst. Evol. Microbiol.">
        <title>The Global Catalogue of Microorganisms (GCM) 10K type strain sequencing project: providing services to taxonomists for standard genome sequencing and annotation.</title>
        <authorList>
            <consortium name="The Broad Institute Genomics Platform"/>
            <consortium name="The Broad Institute Genome Sequencing Center for Infectious Disease"/>
            <person name="Wu L."/>
            <person name="Ma J."/>
        </authorList>
    </citation>
    <scope>NUCLEOTIDE SEQUENCE [LARGE SCALE GENOMIC DNA]</scope>
    <source>
        <strain evidence="2">JCM 12393</strain>
    </source>
</reference>
<gene>
    <name evidence="1" type="ORF">GCM10009639_38210</name>
</gene>
<name>A0ABP4IWT9_9ACTN</name>
<dbReference type="InterPro" id="IPR029063">
    <property type="entry name" value="SAM-dependent_MTases_sf"/>
</dbReference>
<dbReference type="GO" id="GO:0032259">
    <property type="term" value="P:methylation"/>
    <property type="evidence" value="ECO:0007669"/>
    <property type="project" value="UniProtKB-KW"/>
</dbReference>
<dbReference type="PIRSF" id="PIRSF017393">
    <property type="entry name" value="MTase_SAV2177"/>
    <property type="match status" value="1"/>
</dbReference>
<dbReference type="GO" id="GO:0008168">
    <property type="term" value="F:methyltransferase activity"/>
    <property type="evidence" value="ECO:0007669"/>
    <property type="project" value="UniProtKB-KW"/>
</dbReference>
<dbReference type="InterPro" id="IPR006764">
    <property type="entry name" value="SAM_dep_MeTrfase_SAV2177_type"/>
</dbReference>
<organism evidence="1 2">
    <name type="scientific">Kitasatospora putterlickiae</name>
    <dbReference type="NCBI Taxonomy" id="221725"/>
    <lineage>
        <taxon>Bacteria</taxon>
        <taxon>Bacillati</taxon>
        <taxon>Actinomycetota</taxon>
        <taxon>Actinomycetes</taxon>
        <taxon>Kitasatosporales</taxon>
        <taxon>Streptomycetaceae</taxon>
        <taxon>Kitasatospora</taxon>
    </lineage>
</organism>
<dbReference type="Pfam" id="PF04672">
    <property type="entry name" value="Methyltransf_19"/>
    <property type="match status" value="1"/>
</dbReference>
<evidence type="ECO:0000313" key="1">
    <source>
        <dbReference type="EMBL" id="GAA1399023.1"/>
    </source>
</evidence>
<dbReference type="SUPFAM" id="SSF53335">
    <property type="entry name" value="S-adenosyl-L-methionine-dependent methyltransferases"/>
    <property type="match status" value="1"/>
</dbReference>
<protein>
    <submittedName>
        <fullName evidence="1">SAM-dependent methyltransferase</fullName>
    </submittedName>
</protein>
<accession>A0ABP4IWT9</accession>